<evidence type="ECO:0000313" key="7">
    <source>
        <dbReference type="EMBL" id="KHJ79709.1"/>
    </source>
</evidence>
<feature type="domain" description="Major facilitator superfamily (MFS) profile" evidence="6">
    <location>
        <begin position="56"/>
        <end position="274"/>
    </location>
</feature>
<comment type="subcellular location">
    <subcellularLocation>
        <location evidence="1">Membrane</location>
        <topology evidence="1">Multi-pass membrane protein</topology>
    </subcellularLocation>
</comment>
<dbReference type="SUPFAM" id="SSF103473">
    <property type="entry name" value="MFS general substrate transporter"/>
    <property type="match status" value="1"/>
</dbReference>
<dbReference type="InterPro" id="IPR036259">
    <property type="entry name" value="MFS_trans_sf"/>
</dbReference>
<evidence type="ECO:0000256" key="1">
    <source>
        <dbReference type="ARBA" id="ARBA00004141"/>
    </source>
</evidence>
<evidence type="ECO:0000256" key="3">
    <source>
        <dbReference type="ARBA" id="ARBA00022989"/>
    </source>
</evidence>
<dbReference type="OrthoDB" id="5845749at2759"/>
<feature type="transmembrane region" description="Helical" evidence="5">
    <location>
        <begin position="44"/>
        <end position="62"/>
    </location>
</feature>
<dbReference type="InterPro" id="IPR005828">
    <property type="entry name" value="MFS_sugar_transport-like"/>
</dbReference>
<sequence>MVNSIKISPKQHVGNSVYFVETSKKVSFDQFLVEHLGSFGRYQFLQFLLVCIPSAFVAMHVMSWTFVALQSDEICTNSTTGIDCQTIRYSAVDRWDLQGNRAWIKATVQSFYYVGHMIGALLWGITSDKIGRKRAFYIAIATQIICGALLVVAPTWWLFAVLKLGTGVAHPGIFAVGVVLGTELLGAKWRRLAAVGTGFTSGVGELILVLVAYLTYDYRIIHVVIVAPSLIFFTYWWLVPESLRWLVAKGRRDEADRILHKAARMNRSRIPDQW</sequence>
<gene>
    <name evidence="7" type="ORF">OESDEN_20636</name>
</gene>
<dbReference type="PANTHER" id="PTHR24064">
    <property type="entry name" value="SOLUTE CARRIER FAMILY 22 MEMBER"/>
    <property type="match status" value="1"/>
</dbReference>
<dbReference type="Proteomes" id="UP000053660">
    <property type="component" value="Unassembled WGS sequence"/>
</dbReference>
<dbReference type="PROSITE" id="PS50850">
    <property type="entry name" value="MFS"/>
    <property type="match status" value="1"/>
</dbReference>
<name>A0A0B1S456_OESDE</name>
<keyword evidence="8" id="KW-1185">Reference proteome</keyword>
<accession>A0A0B1S456</accession>
<keyword evidence="4 5" id="KW-0472">Membrane</keyword>
<feature type="transmembrane region" description="Helical" evidence="5">
    <location>
        <begin position="135"/>
        <end position="158"/>
    </location>
</feature>
<evidence type="ECO:0000313" key="8">
    <source>
        <dbReference type="Proteomes" id="UP000053660"/>
    </source>
</evidence>
<keyword evidence="2 5" id="KW-0812">Transmembrane</keyword>
<evidence type="ECO:0000256" key="4">
    <source>
        <dbReference type="ARBA" id="ARBA00023136"/>
    </source>
</evidence>
<dbReference type="Pfam" id="PF00083">
    <property type="entry name" value="Sugar_tr"/>
    <property type="match status" value="1"/>
</dbReference>
<dbReference type="GO" id="GO:0022857">
    <property type="term" value="F:transmembrane transporter activity"/>
    <property type="evidence" value="ECO:0007669"/>
    <property type="project" value="InterPro"/>
</dbReference>
<evidence type="ECO:0000259" key="6">
    <source>
        <dbReference type="PROSITE" id="PS50850"/>
    </source>
</evidence>
<reference evidence="7 8" key="1">
    <citation type="submission" date="2014-03" db="EMBL/GenBank/DDBJ databases">
        <title>Draft genome of the hookworm Oesophagostomum dentatum.</title>
        <authorList>
            <person name="Mitreva M."/>
        </authorList>
    </citation>
    <scope>NUCLEOTIDE SEQUENCE [LARGE SCALE GENOMIC DNA]</scope>
    <source>
        <strain evidence="7 8">OD-Hann</strain>
    </source>
</reference>
<organism evidence="7 8">
    <name type="scientific">Oesophagostomum dentatum</name>
    <name type="common">Nodular worm</name>
    <dbReference type="NCBI Taxonomy" id="61180"/>
    <lineage>
        <taxon>Eukaryota</taxon>
        <taxon>Metazoa</taxon>
        <taxon>Ecdysozoa</taxon>
        <taxon>Nematoda</taxon>
        <taxon>Chromadorea</taxon>
        <taxon>Rhabditida</taxon>
        <taxon>Rhabditina</taxon>
        <taxon>Rhabditomorpha</taxon>
        <taxon>Strongyloidea</taxon>
        <taxon>Strongylidae</taxon>
        <taxon>Oesophagostomum</taxon>
    </lineage>
</organism>
<evidence type="ECO:0000256" key="5">
    <source>
        <dbReference type="SAM" id="Phobius"/>
    </source>
</evidence>
<proteinExistence type="predicted"/>
<feature type="transmembrane region" description="Helical" evidence="5">
    <location>
        <begin position="220"/>
        <end position="239"/>
    </location>
</feature>
<feature type="transmembrane region" description="Helical" evidence="5">
    <location>
        <begin position="164"/>
        <end position="185"/>
    </location>
</feature>
<dbReference type="InterPro" id="IPR020846">
    <property type="entry name" value="MFS_dom"/>
</dbReference>
<dbReference type="GO" id="GO:0016020">
    <property type="term" value="C:membrane"/>
    <property type="evidence" value="ECO:0007669"/>
    <property type="project" value="UniProtKB-SubCell"/>
</dbReference>
<dbReference type="EMBL" id="KN603661">
    <property type="protein sequence ID" value="KHJ79709.1"/>
    <property type="molecule type" value="Genomic_DNA"/>
</dbReference>
<dbReference type="Gene3D" id="1.20.1250.20">
    <property type="entry name" value="MFS general substrate transporter like domains"/>
    <property type="match status" value="1"/>
</dbReference>
<feature type="transmembrane region" description="Helical" evidence="5">
    <location>
        <begin position="102"/>
        <end position="123"/>
    </location>
</feature>
<keyword evidence="3 5" id="KW-1133">Transmembrane helix</keyword>
<dbReference type="AlphaFoldDB" id="A0A0B1S456"/>
<feature type="transmembrane region" description="Helical" evidence="5">
    <location>
        <begin position="192"/>
        <end position="214"/>
    </location>
</feature>
<protein>
    <recommendedName>
        <fullName evidence="6">Major facilitator superfamily (MFS) profile domain-containing protein</fullName>
    </recommendedName>
</protein>
<evidence type="ECO:0000256" key="2">
    <source>
        <dbReference type="ARBA" id="ARBA00022692"/>
    </source>
</evidence>